<sequence length="145" mass="16396">MEEKESGGTVAINIFGGCQQILPNATRAVQNFYGDQFAGERSREEALERLDLSPEARRLSIYIDDTEALAGYVSRLASCVNASELAVVVMDMVERQPRVTREEMVRERFIRTLLPLAPLVTTGRSIDNVRARINDAWMKRPKKRP</sequence>
<organism evidence="1 2">
    <name type="scientific">Candidatus Parabacteroides intestinigallinarum</name>
    <dbReference type="NCBI Taxonomy" id="2838722"/>
    <lineage>
        <taxon>Bacteria</taxon>
        <taxon>Pseudomonadati</taxon>
        <taxon>Bacteroidota</taxon>
        <taxon>Bacteroidia</taxon>
        <taxon>Bacteroidales</taxon>
        <taxon>Tannerellaceae</taxon>
        <taxon>Parabacteroides</taxon>
    </lineage>
</organism>
<dbReference type="PROSITE" id="PS51257">
    <property type="entry name" value="PROKAR_LIPOPROTEIN"/>
    <property type="match status" value="1"/>
</dbReference>
<comment type="caution">
    <text evidence="1">The sequence shown here is derived from an EMBL/GenBank/DDBJ whole genome shotgun (WGS) entry which is preliminary data.</text>
</comment>
<proteinExistence type="predicted"/>
<gene>
    <name evidence="1" type="ORF">H9848_10560</name>
</gene>
<evidence type="ECO:0000313" key="2">
    <source>
        <dbReference type="Proteomes" id="UP000823847"/>
    </source>
</evidence>
<accession>A0A9D2BRK1</accession>
<dbReference type="Proteomes" id="UP000823847">
    <property type="component" value="Unassembled WGS sequence"/>
</dbReference>
<protein>
    <submittedName>
        <fullName evidence="1">Uncharacterized protein</fullName>
    </submittedName>
</protein>
<dbReference type="AlphaFoldDB" id="A0A9D2BRK1"/>
<dbReference type="EMBL" id="DXEN01000078">
    <property type="protein sequence ID" value="HIX87028.1"/>
    <property type="molecule type" value="Genomic_DNA"/>
</dbReference>
<reference evidence="1" key="2">
    <citation type="submission" date="2021-04" db="EMBL/GenBank/DDBJ databases">
        <authorList>
            <person name="Gilroy R."/>
        </authorList>
    </citation>
    <scope>NUCLEOTIDE SEQUENCE</scope>
    <source>
        <strain evidence="1">ChiHecec2B26-12326</strain>
    </source>
</reference>
<name>A0A9D2BRK1_9BACT</name>
<evidence type="ECO:0000313" key="1">
    <source>
        <dbReference type="EMBL" id="HIX87028.1"/>
    </source>
</evidence>
<reference evidence="1" key="1">
    <citation type="journal article" date="2021" name="PeerJ">
        <title>Extensive microbial diversity within the chicken gut microbiome revealed by metagenomics and culture.</title>
        <authorList>
            <person name="Gilroy R."/>
            <person name="Ravi A."/>
            <person name="Getino M."/>
            <person name="Pursley I."/>
            <person name="Horton D.L."/>
            <person name="Alikhan N.F."/>
            <person name="Baker D."/>
            <person name="Gharbi K."/>
            <person name="Hall N."/>
            <person name="Watson M."/>
            <person name="Adriaenssens E.M."/>
            <person name="Foster-Nyarko E."/>
            <person name="Jarju S."/>
            <person name="Secka A."/>
            <person name="Antonio M."/>
            <person name="Oren A."/>
            <person name="Chaudhuri R.R."/>
            <person name="La Ragione R."/>
            <person name="Hildebrand F."/>
            <person name="Pallen M.J."/>
        </authorList>
    </citation>
    <scope>NUCLEOTIDE SEQUENCE</scope>
    <source>
        <strain evidence="1">ChiHecec2B26-12326</strain>
    </source>
</reference>